<comment type="subcellular location">
    <subcellularLocation>
        <location evidence="1">Membrane</location>
        <topology evidence="1">Multi-pass membrane protein</topology>
    </subcellularLocation>
</comment>
<dbReference type="InterPro" id="IPR036291">
    <property type="entry name" value="NAD(P)-bd_dom_sf"/>
</dbReference>
<reference evidence="9 10" key="1">
    <citation type="submission" date="2020-08" db="EMBL/GenBank/DDBJ databases">
        <title>Cohnella phylogeny.</title>
        <authorList>
            <person name="Dunlap C."/>
        </authorList>
    </citation>
    <scope>NUCLEOTIDE SEQUENCE [LARGE SCALE GENOMIC DNA]</scope>
    <source>
        <strain evidence="9 10">DSM 25241</strain>
    </source>
</reference>
<feature type="domain" description="Bacterial sugar transferase" evidence="8">
    <location>
        <begin position="307"/>
        <end position="495"/>
    </location>
</feature>
<dbReference type="RefSeq" id="WP_185123334.1">
    <property type="nucleotide sequence ID" value="NZ_JACJVQ010000028.1"/>
</dbReference>
<dbReference type="Proteomes" id="UP000535838">
    <property type="component" value="Unassembled WGS sequence"/>
</dbReference>
<keyword evidence="4 7" id="KW-0812">Transmembrane</keyword>
<evidence type="ECO:0000259" key="8">
    <source>
        <dbReference type="Pfam" id="PF02397"/>
    </source>
</evidence>
<feature type="transmembrane region" description="Helical" evidence="7">
    <location>
        <begin position="145"/>
        <end position="164"/>
    </location>
</feature>
<protein>
    <submittedName>
        <fullName evidence="9">Sugar transferase</fullName>
    </submittedName>
</protein>
<dbReference type="EMBL" id="JACJVQ010000028">
    <property type="protein sequence ID" value="MBB6638131.1"/>
    <property type="molecule type" value="Genomic_DNA"/>
</dbReference>
<comment type="similarity">
    <text evidence="2">Belongs to the bacterial sugar transferase family.</text>
</comment>
<organism evidence="9 10">
    <name type="scientific">Cohnella thailandensis</name>
    <dbReference type="NCBI Taxonomy" id="557557"/>
    <lineage>
        <taxon>Bacteria</taxon>
        <taxon>Bacillati</taxon>
        <taxon>Bacillota</taxon>
        <taxon>Bacilli</taxon>
        <taxon>Bacillales</taxon>
        <taxon>Paenibacillaceae</taxon>
        <taxon>Cohnella</taxon>
    </lineage>
</organism>
<dbReference type="SUPFAM" id="SSF51735">
    <property type="entry name" value="NAD(P)-binding Rossmann-fold domains"/>
    <property type="match status" value="1"/>
</dbReference>
<dbReference type="GO" id="GO:0016020">
    <property type="term" value="C:membrane"/>
    <property type="evidence" value="ECO:0007669"/>
    <property type="project" value="UniProtKB-SubCell"/>
</dbReference>
<proteinExistence type="inferred from homology"/>
<evidence type="ECO:0000256" key="7">
    <source>
        <dbReference type="SAM" id="Phobius"/>
    </source>
</evidence>
<dbReference type="AlphaFoldDB" id="A0A841TA87"/>
<sequence>MNLNPPAKLLRGRANIDEMEVMARINARSHTKVKWIQSGLFILEFIIYLMSYFMLFIYKVLPEYKESSVNQILNWGKQIPVLDDYLIFFICYIGLFFLSLYQKQYYKLDKEYSISDELGKIISTAFICFLITIGISFLLKNTMTYSRFVLLSFVVLVIVEAGLFRQIRKSLLIQLKKKGVINQNILIIGAGRVGHQLKSQMDKAQTGAAIVGFLDDKETGQEIIGEIKDLESILIRNRIDILYITIPSARDKINSLLSRIYKYQVDIRIIPEHFDHISSIYEYRHDFEFPCLQIVKTPLRGLNLLVKRFMDISLSAIGIALISPLLVAVAISIKATTKGPVLYKQKRIGKNSLPFMMYKFRTMVVNADEMKKRLMSKNEASGPVFKMKNDPRVTRIGAFLRKYSIDELPQLINVLRGDMSLIGPRPPLPEEAERYTDQHWRRMDVRPGMTGLWQVSGRSDLTFDEWVDLDIQYIEHWSLGLELKILVKTVPVVLKGSGAY</sequence>
<feature type="transmembrane region" description="Helical" evidence="7">
    <location>
        <begin position="85"/>
        <end position="101"/>
    </location>
</feature>
<evidence type="ECO:0000256" key="1">
    <source>
        <dbReference type="ARBA" id="ARBA00004141"/>
    </source>
</evidence>
<dbReference type="PANTHER" id="PTHR30576:SF0">
    <property type="entry name" value="UNDECAPRENYL-PHOSPHATE N-ACETYLGALACTOSAMINYL 1-PHOSPHATE TRANSFERASE-RELATED"/>
    <property type="match status" value="1"/>
</dbReference>
<dbReference type="GO" id="GO:0016780">
    <property type="term" value="F:phosphotransferase activity, for other substituted phosphate groups"/>
    <property type="evidence" value="ECO:0007669"/>
    <property type="project" value="TreeGrafter"/>
</dbReference>
<keyword evidence="6 7" id="KW-0472">Membrane</keyword>
<evidence type="ECO:0000313" key="10">
    <source>
        <dbReference type="Proteomes" id="UP000535838"/>
    </source>
</evidence>
<evidence type="ECO:0000256" key="5">
    <source>
        <dbReference type="ARBA" id="ARBA00022989"/>
    </source>
</evidence>
<dbReference type="Pfam" id="PF13727">
    <property type="entry name" value="CoA_binding_3"/>
    <property type="match status" value="1"/>
</dbReference>
<dbReference type="PANTHER" id="PTHR30576">
    <property type="entry name" value="COLANIC BIOSYNTHESIS UDP-GLUCOSE LIPID CARRIER TRANSFERASE"/>
    <property type="match status" value="1"/>
</dbReference>
<keyword evidence="5 7" id="KW-1133">Transmembrane helix</keyword>
<feature type="transmembrane region" description="Helical" evidence="7">
    <location>
        <begin position="312"/>
        <end position="333"/>
    </location>
</feature>
<evidence type="ECO:0000256" key="3">
    <source>
        <dbReference type="ARBA" id="ARBA00022679"/>
    </source>
</evidence>
<feature type="transmembrane region" description="Helical" evidence="7">
    <location>
        <begin position="121"/>
        <end position="139"/>
    </location>
</feature>
<name>A0A841TA87_9BACL</name>
<evidence type="ECO:0000256" key="4">
    <source>
        <dbReference type="ARBA" id="ARBA00022692"/>
    </source>
</evidence>
<comment type="caution">
    <text evidence="9">The sequence shown here is derived from an EMBL/GenBank/DDBJ whole genome shotgun (WGS) entry which is preliminary data.</text>
</comment>
<dbReference type="Gene3D" id="3.40.50.720">
    <property type="entry name" value="NAD(P)-binding Rossmann-like Domain"/>
    <property type="match status" value="1"/>
</dbReference>
<keyword evidence="3 9" id="KW-0808">Transferase</keyword>
<dbReference type="InterPro" id="IPR003362">
    <property type="entry name" value="Bact_transf"/>
</dbReference>
<evidence type="ECO:0000256" key="6">
    <source>
        <dbReference type="ARBA" id="ARBA00023136"/>
    </source>
</evidence>
<dbReference type="NCBIfam" id="TIGR03025">
    <property type="entry name" value="EPS_sugtrans"/>
    <property type="match status" value="1"/>
</dbReference>
<accession>A0A841TA87</accession>
<evidence type="ECO:0000313" key="9">
    <source>
        <dbReference type="EMBL" id="MBB6638131.1"/>
    </source>
</evidence>
<feature type="transmembrane region" description="Helical" evidence="7">
    <location>
        <begin position="38"/>
        <end position="58"/>
    </location>
</feature>
<dbReference type="Pfam" id="PF02397">
    <property type="entry name" value="Bac_transf"/>
    <property type="match status" value="1"/>
</dbReference>
<evidence type="ECO:0000256" key="2">
    <source>
        <dbReference type="ARBA" id="ARBA00006464"/>
    </source>
</evidence>
<keyword evidence="10" id="KW-1185">Reference proteome</keyword>
<gene>
    <name evidence="9" type="ORF">H7B67_28710</name>
</gene>
<dbReference type="InterPro" id="IPR017475">
    <property type="entry name" value="EPS_sugar_tfrase"/>
</dbReference>